<evidence type="ECO:0000256" key="1">
    <source>
        <dbReference type="SAM" id="MobiDB-lite"/>
    </source>
</evidence>
<proteinExistence type="predicted"/>
<reference evidence="2 3" key="1">
    <citation type="submission" date="2019-05" db="EMBL/GenBank/DDBJ databases">
        <title>Another draft genome of Portunus trituberculatus and its Hox gene families provides insights of decapod evolution.</title>
        <authorList>
            <person name="Jeong J.-H."/>
            <person name="Song I."/>
            <person name="Kim S."/>
            <person name="Choi T."/>
            <person name="Kim D."/>
            <person name="Ryu S."/>
            <person name="Kim W."/>
        </authorList>
    </citation>
    <scope>NUCLEOTIDE SEQUENCE [LARGE SCALE GENOMIC DNA]</scope>
    <source>
        <tissue evidence="2">Muscle</tissue>
    </source>
</reference>
<keyword evidence="3" id="KW-1185">Reference proteome</keyword>
<dbReference type="AlphaFoldDB" id="A0A5B7HL16"/>
<name>A0A5B7HL16_PORTR</name>
<dbReference type="EMBL" id="VSRR010029382">
    <property type="protein sequence ID" value="MPC69418.1"/>
    <property type="molecule type" value="Genomic_DNA"/>
</dbReference>
<dbReference type="Proteomes" id="UP000324222">
    <property type="component" value="Unassembled WGS sequence"/>
</dbReference>
<comment type="caution">
    <text evidence="2">The sequence shown here is derived from an EMBL/GenBank/DDBJ whole genome shotgun (WGS) entry which is preliminary data.</text>
</comment>
<organism evidence="2 3">
    <name type="scientific">Portunus trituberculatus</name>
    <name type="common">Swimming crab</name>
    <name type="synonym">Neptunus trituberculatus</name>
    <dbReference type="NCBI Taxonomy" id="210409"/>
    <lineage>
        <taxon>Eukaryota</taxon>
        <taxon>Metazoa</taxon>
        <taxon>Ecdysozoa</taxon>
        <taxon>Arthropoda</taxon>
        <taxon>Crustacea</taxon>
        <taxon>Multicrustacea</taxon>
        <taxon>Malacostraca</taxon>
        <taxon>Eumalacostraca</taxon>
        <taxon>Eucarida</taxon>
        <taxon>Decapoda</taxon>
        <taxon>Pleocyemata</taxon>
        <taxon>Brachyura</taxon>
        <taxon>Eubrachyura</taxon>
        <taxon>Portunoidea</taxon>
        <taxon>Portunidae</taxon>
        <taxon>Portuninae</taxon>
        <taxon>Portunus</taxon>
    </lineage>
</organism>
<protein>
    <submittedName>
        <fullName evidence="2">Uncharacterized protein</fullName>
    </submittedName>
</protein>
<evidence type="ECO:0000313" key="2">
    <source>
        <dbReference type="EMBL" id="MPC69418.1"/>
    </source>
</evidence>
<gene>
    <name evidence="2" type="ORF">E2C01_063642</name>
</gene>
<evidence type="ECO:0000313" key="3">
    <source>
        <dbReference type="Proteomes" id="UP000324222"/>
    </source>
</evidence>
<accession>A0A5B7HL16</accession>
<sequence length="74" mass="8297">MKRRNTLENPSNHLWPLKTVVMREQSILDAGRQSRGGGPGRHIEGTGHHRHRAHHRGLFVCGEGGMEGYCWEGG</sequence>
<feature type="region of interest" description="Disordered" evidence="1">
    <location>
        <begin position="30"/>
        <end position="52"/>
    </location>
</feature>